<dbReference type="RefSeq" id="WP_344779844.1">
    <property type="nucleotide sequence ID" value="NZ_BAABAF010000001.1"/>
</dbReference>
<feature type="transmembrane region" description="Helical" evidence="5">
    <location>
        <begin position="196"/>
        <end position="218"/>
    </location>
</feature>
<dbReference type="InterPro" id="IPR052951">
    <property type="entry name" value="Tellurite_res_ion_channel"/>
</dbReference>
<proteinExistence type="predicted"/>
<feature type="transmembrane region" description="Helical" evidence="5">
    <location>
        <begin position="140"/>
        <end position="158"/>
    </location>
</feature>
<evidence type="ECO:0008006" key="8">
    <source>
        <dbReference type="Google" id="ProtNLM"/>
    </source>
</evidence>
<comment type="subcellular location">
    <subcellularLocation>
        <location evidence="1">Membrane</location>
        <topology evidence="1">Multi-pass membrane protein</topology>
    </subcellularLocation>
</comment>
<dbReference type="PANTHER" id="PTHR37955">
    <property type="entry name" value="TELLURITE RESISTANCE PROTEIN TEHA"/>
    <property type="match status" value="1"/>
</dbReference>
<evidence type="ECO:0000313" key="6">
    <source>
        <dbReference type="EMBL" id="GAA3753688.1"/>
    </source>
</evidence>
<comment type="caution">
    <text evidence="6">The sequence shown here is derived from an EMBL/GenBank/DDBJ whole genome shotgun (WGS) entry which is preliminary data.</text>
</comment>
<dbReference type="PANTHER" id="PTHR37955:SF1">
    <property type="entry name" value="DEP DOMAIN-CONTAINING PROTEIN"/>
    <property type="match status" value="1"/>
</dbReference>
<feature type="transmembrane region" description="Helical" evidence="5">
    <location>
        <begin position="256"/>
        <end position="276"/>
    </location>
</feature>
<sequence>MTDPRARLPLTVFAIPFGLSGLAGAWTVATPVLGVPPVVGAVLWAIAAGAWVVLLVAYLRRAAPVASTVMRDLRDPMRGPFGALVPVVAILLGGALAQWWMPGAVVLVTVGVVVIGILSAWSLAAVLTGAVDARIFHPGYFLYTLAGGLIGAIGLAEVGAHEVALIAFGVGVFFWIVLSAVVIARLSALPALPAGVLPTLAIFSVPPSVAGLAWFGIAGEHLDIVHQVLLGLMLLLLASQAVLVPRYARLPFGIGTWSFTFTAAAPASYGMHWLGLAQPAGWAVWSWLILAAVTVWIGGIAVRSLIRGRRLVEPATAAAAP</sequence>
<keyword evidence="7" id="KW-1185">Reference proteome</keyword>
<dbReference type="EMBL" id="BAABAF010000001">
    <property type="protein sequence ID" value="GAA3753688.1"/>
    <property type="molecule type" value="Genomic_DNA"/>
</dbReference>
<dbReference type="Pfam" id="PF03595">
    <property type="entry name" value="SLAC1"/>
    <property type="match status" value="1"/>
</dbReference>
<keyword evidence="4 5" id="KW-0472">Membrane</keyword>
<feature type="transmembrane region" description="Helical" evidence="5">
    <location>
        <begin position="224"/>
        <end position="244"/>
    </location>
</feature>
<dbReference type="Proteomes" id="UP001500540">
    <property type="component" value="Unassembled WGS sequence"/>
</dbReference>
<feature type="transmembrane region" description="Helical" evidence="5">
    <location>
        <begin position="282"/>
        <end position="302"/>
    </location>
</feature>
<keyword evidence="3 5" id="KW-1133">Transmembrane helix</keyword>
<feature type="transmembrane region" description="Helical" evidence="5">
    <location>
        <begin position="164"/>
        <end position="184"/>
    </location>
</feature>
<name>A0ABP7G1A5_9MICO</name>
<keyword evidence="2 5" id="KW-0812">Transmembrane</keyword>
<feature type="transmembrane region" description="Helical" evidence="5">
    <location>
        <begin position="80"/>
        <end position="100"/>
    </location>
</feature>
<dbReference type="InterPro" id="IPR004695">
    <property type="entry name" value="SLAC1/Mae1/Ssu1/TehA"/>
</dbReference>
<dbReference type="InterPro" id="IPR038665">
    <property type="entry name" value="Voltage-dep_anion_channel_sf"/>
</dbReference>
<evidence type="ECO:0000256" key="4">
    <source>
        <dbReference type="ARBA" id="ARBA00023136"/>
    </source>
</evidence>
<feature type="transmembrane region" description="Helical" evidence="5">
    <location>
        <begin position="106"/>
        <end position="128"/>
    </location>
</feature>
<dbReference type="Gene3D" id="1.50.10.150">
    <property type="entry name" value="Voltage-dependent anion channel"/>
    <property type="match status" value="1"/>
</dbReference>
<evidence type="ECO:0000256" key="5">
    <source>
        <dbReference type="SAM" id="Phobius"/>
    </source>
</evidence>
<protein>
    <recommendedName>
        <fullName evidence="8">Tellurite resistance protein</fullName>
    </recommendedName>
</protein>
<feature type="transmembrane region" description="Helical" evidence="5">
    <location>
        <begin position="41"/>
        <end position="59"/>
    </location>
</feature>
<evidence type="ECO:0000256" key="1">
    <source>
        <dbReference type="ARBA" id="ARBA00004141"/>
    </source>
</evidence>
<reference evidence="7" key="1">
    <citation type="journal article" date="2019" name="Int. J. Syst. Evol. Microbiol.">
        <title>The Global Catalogue of Microorganisms (GCM) 10K type strain sequencing project: providing services to taxonomists for standard genome sequencing and annotation.</title>
        <authorList>
            <consortium name="The Broad Institute Genomics Platform"/>
            <consortium name="The Broad Institute Genome Sequencing Center for Infectious Disease"/>
            <person name="Wu L."/>
            <person name="Ma J."/>
        </authorList>
    </citation>
    <scope>NUCLEOTIDE SEQUENCE [LARGE SCALE GENOMIC DNA]</scope>
    <source>
        <strain evidence="7">JCM 16950</strain>
    </source>
</reference>
<accession>A0ABP7G1A5</accession>
<evidence type="ECO:0000313" key="7">
    <source>
        <dbReference type="Proteomes" id="UP001500540"/>
    </source>
</evidence>
<evidence type="ECO:0000256" key="3">
    <source>
        <dbReference type="ARBA" id="ARBA00022989"/>
    </source>
</evidence>
<organism evidence="6 7">
    <name type="scientific">Microbacterium kribbense</name>
    <dbReference type="NCBI Taxonomy" id="433645"/>
    <lineage>
        <taxon>Bacteria</taxon>
        <taxon>Bacillati</taxon>
        <taxon>Actinomycetota</taxon>
        <taxon>Actinomycetes</taxon>
        <taxon>Micrococcales</taxon>
        <taxon>Microbacteriaceae</taxon>
        <taxon>Microbacterium</taxon>
    </lineage>
</organism>
<evidence type="ECO:0000256" key="2">
    <source>
        <dbReference type="ARBA" id="ARBA00022692"/>
    </source>
</evidence>
<gene>
    <name evidence="6" type="ORF">GCM10022240_03290</name>
</gene>